<sequence length="140" mass="14787">MNGRPTARSLGERIESLYGRPLAELKDHADHHRSGGSMLAALLAGLTDLQLAERGITFHRDRLLHLARPDRTIGTFDAGHLLDNARRIGEAVAVRDAHARTLTAVLDSLRPAPAAEAPAAVPAPPALPVPAGSAHAARTL</sequence>
<accession>I2N7V0</accession>
<proteinExistence type="predicted"/>
<reference evidence="1 2" key="1">
    <citation type="journal article" date="2012" name="J. Bacteriol.">
        <title>Draft genome of Streptomyces tsukubaensis NRRL 18488, the producer of the clinically important immunosuppressant tacrolimus (FK506).</title>
        <authorList>
            <person name="Barreiro C."/>
            <person name="Prieto C."/>
            <person name="Sola-Landa A."/>
            <person name="Solera E."/>
            <person name="Martinez-Castro M."/>
            <person name="Perez-Redondo R."/>
            <person name="Garcia-Estrada C."/>
            <person name="Aparicio J.F."/>
            <person name="Fernandez-Martinez L.T."/>
            <person name="Santos-Aberturas J."/>
            <person name="Salehi-Najafabadi Z."/>
            <person name="Rodriguez-Garcia A."/>
            <person name="Tauch A."/>
            <person name="Martin J.F."/>
        </authorList>
    </citation>
    <scope>NUCLEOTIDE SEQUENCE [LARGE SCALE GENOMIC DNA]</scope>
    <source>
        <strain evidence="2">DSM 42081 / NBRC 108919 / NRRL 18488 / 9993</strain>
    </source>
</reference>
<dbReference type="AlphaFoldDB" id="I2N7V0"/>
<gene>
    <name evidence="1" type="ORF">STSU_007055</name>
</gene>
<organism evidence="1 2">
    <name type="scientific">Streptomyces tsukubensis (strain DSM 42081 / NBRC 108919 / NRRL 18488 / 9993)</name>
    <dbReference type="NCBI Taxonomy" id="1114943"/>
    <lineage>
        <taxon>Bacteria</taxon>
        <taxon>Bacillati</taxon>
        <taxon>Actinomycetota</taxon>
        <taxon>Actinomycetes</taxon>
        <taxon>Kitasatosporales</taxon>
        <taxon>Streptomycetaceae</taxon>
        <taxon>Streptomyces</taxon>
    </lineage>
</organism>
<dbReference type="Proteomes" id="UP000005940">
    <property type="component" value="Chromosome"/>
</dbReference>
<protein>
    <submittedName>
        <fullName evidence="1">Uncharacterized protein</fullName>
    </submittedName>
</protein>
<keyword evidence="2" id="KW-1185">Reference proteome</keyword>
<evidence type="ECO:0000313" key="1">
    <source>
        <dbReference type="EMBL" id="QKM66966.1"/>
    </source>
</evidence>
<evidence type="ECO:0000313" key="2">
    <source>
        <dbReference type="Proteomes" id="UP000005940"/>
    </source>
</evidence>
<name>I2N7V0_STRT9</name>
<dbReference type="RefSeq" id="WP_006345973.1">
    <property type="nucleotide sequence ID" value="NZ_CP029159.1"/>
</dbReference>
<dbReference type="EMBL" id="CP029159">
    <property type="protein sequence ID" value="QKM66966.1"/>
    <property type="molecule type" value="Genomic_DNA"/>
</dbReference>